<gene>
    <name evidence="5" type="ORF">CLV80_11610</name>
</gene>
<keyword evidence="2" id="KW-0223">Dioxygenase</keyword>
<dbReference type="Pfam" id="PF05118">
    <property type="entry name" value="Asp_Arg_Hydrox"/>
    <property type="match status" value="1"/>
</dbReference>
<reference evidence="5 6" key="1">
    <citation type="submission" date="2018-03" db="EMBL/GenBank/DDBJ databases">
        <title>Genomic Encyclopedia of Archaeal and Bacterial Type Strains, Phase II (KMG-II): from individual species to whole genera.</title>
        <authorList>
            <person name="Goeker M."/>
        </authorList>
    </citation>
    <scope>NUCLEOTIDE SEQUENCE [LARGE SCALE GENOMIC DNA]</scope>
    <source>
        <strain evidence="5 6">DSM 101533</strain>
    </source>
</reference>
<dbReference type="PANTHER" id="PTHR46332:SF5">
    <property type="entry name" value="ASPARTATE BETA-HYDROXYLASE DOMAIN CONTAINING 2"/>
    <property type="match status" value="1"/>
</dbReference>
<evidence type="ECO:0000259" key="4">
    <source>
        <dbReference type="Pfam" id="PF05118"/>
    </source>
</evidence>
<evidence type="ECO:0000313" key="6">
    <source>
        <dbReference type="Proteomes" id="UP000238007"/>
    </source>
</evidence>
<dbReference type="Gene3D" id="2.60.120.330">
    <property type="entry name" value="B-lactam Antibiotic, Isopenicillin N Synthase, Chain"/>
    <property type="match status" value="1"/>
</dbReference>
<keyword evidence="6" id="KW-1185">Reference proteome</keyword>
<dbReference type="Proteomes" id="UP000238007">
    <property type="component" value="Unassembled WGS sequence"/>
</dbReference>
<feature type="domain" description="Aspartyl/asparaginy/proline hydroxylase" evidence="4">
    <location>
        <begin position="45"/>
        <end position="199"/>
    </location>
</feature>
<sequence length="261" mass="30528">MTHTPETAQTVTQKDPWYAIFGGRFPGDQPFFYDPNEFDWVAVFESQWETIRDELFALTQIEPERVKPYDFNHAMSFPPLHWKTMGLKFWGIRIHKNLDRCPTLAGILEARPEITSLSLSILEPHSNINPHQGDTDAVYRCHLGLKVPAPLPDCGFQVGTDIRSWEEGKILVFCDAQTHTAWNQTDERRAVVIFDVMRPEFQNRTRGICTHVMASMIIQKMYSNSAWLRQRRAWVKRWLYTGLRLGFYAYIPYKNKFGARR</sequence>
<evidence type="ECO:0000256" key="2">
    <source>
        <dbReference type="ARBA" id="ARBA00022964"/>
    </source>
</evidence>
<proteinExistence type="inferred from homology"/>
<comment type="caution">
    <text evidence="5">The sequence shown here is derived from an EMBL/GenBank/DDBJ whole genome shotgun (WGS) entry which is preliminary data.</text>
</comment>
<dbReference type="PANTHER" id="PTHR46332">
    <property type="entry name" value="ASPARTATE BETA-HYDROXYLASE DOMAIN-CONTAINING PROTEIN 2"/>
    <property type="match status" value="1"/>
</dbReference>
<dbReference type="EMBL" id="PVTP01000016">
    <property type="protein sequence ID" value="PRY74628.1"/>
    <property type="molecule type" value="Genomic_DNA"/>
</dbReference>
<keyword evidence="3" id="KW-0560">Oxidoreductase</keyword>
<protein>
    <submittedName>
        <fullName evidence="5">Aspartyl/asparaginyl beta-hydroxylase</fullName>
    </submittedName>
</protein>
<comment type="similarity">
    <text evidence="1">Belongs to the aspartyl/asparaginyl beta-hydroxylase family.</text>
</comment>
<evidence type="ECO:0000256" key="1">
    <source>
        <dbReference type="ARBA" id="ARBA00007730"/>
    </source>
</evidence>
<dbReference type="GO" id="GO:0051213">
    <property type="term" value="F:dioxygenase activity"/>
    <property type="evidence" value="ECO:0007669"/>
    <property type="project" value="UniProtKB-KW"/>
</dbReference>
<dbReference type="SUPFAM" id="SSF51197">
    <property type="entry name" value="Clavaminate synthase-like"/>
    <property type="match status" value="1"/>
</dbReference>
<evidence type="ECO:0000313" key="5">
    <source>
        <dbReference type="EMBL" id="PRY74628.1"/>
    </source>
</evidence>
<evidence type="ECO:0000256" key="3">
    <source>
        <dbReference type="ARBA" id="ARBA00023002"/>
    </source>
</evidence>
<accession>A0A2T0VTN3</accession>
<dbReference type="AlphaFoldDB" id="A0A2T0VTN3"/>
<dbReference type="InterPro" id="IPR027443">
    <property type="entry name" value="IPNS-like_sf"/>
</dbReference>
<dbReference type="RefSeq" id="WP_165793414.1">
    <property type="nucleotide sequence ID" value="NZ_PVTP01000016.1"/>
</dbReference>
<organism evidence="5 6">
    <name type="scientific">Yoonia maritima</name>
    <dbReference type="NCBI Taxonomy" id="1435347"/>
    <lineage>
        <taxon>Bacteria</taxon>
        <taxon>Pseudomonadati</taxon>
        <taxon>Pseudomonadota</taxon>
        <taxon>Alphaproteobacteria</taxon>
        <taxon>Rhodobacterales</taxon>
        <taxon>Paracoccaceae</taxon>
        <taxon>Yoonia</taxon>
    </lineage>
</organism>
<name>A0A2T0VTN3_9RHOB</name>
<dbReference type="InterPro" id="IPR007803">
    <property type="entry name" value="Asp/Arg/Pro-Hydrxlase"/>
</dbReference>
<dbReference type="GO" id="GO:0016020">
    <property type="term" value="C:membrane"/>
    <property type="evidence" value="ECO:0007669"/>
    <property type="project" value="TreeGrafter"/>
</dbReference>
<dbReference type="InterPro" id="IPR051821">
    <property type="entry name" value="Asp/Asn_beta-hydroxylase"/>
</dbReference>